<dbReference type="Proteomes" id="UP000030672">
    <property type="component" value="Unassembled WGS sequence"/>
</dbReference>
<dbReference type="RefSeq" id="XP_040882579.1">
    <property type="nucleotide sequence ID" value="XM_041020233.1"/>
</dbReference>
<gene>
    <name evidence="3" type="ORF">M437DRAFT_40685</name>
</gene>
<keyword evidence="4" id="KW-1185">Reference proteome</keyword>
<evidence type="ECO:0000256" key="1">
    <source>
        <dbReference type="SAM" id="Coils"/>
    </source>
</evidence>
<dbReference type="HOGENOM" id="CLU_483931_0_0_1"/>
<protein>
    <submittedName>
        <fullName evidence="3">Uncharacterized protein</fullName>
    </submittedName>
</protein>
<accession>A0A074WT44</accession>
<organism evidence="3 4">
    <name type="scientific">Aureobasidium melanogenum (strain CBS 110374)</name>
    <name type="common">Aureobasidium pullulans var. melanogenum</name>
    <dbReference type="NCBI Taxonomy" id="1043003"/>
    <lineage>
        <taxon>Eukaryota</taxon>
        <taxon>Fungi</taxon>
        <taxon>Dikarya</taxon>
        <taxon>Ascomycota</taxon>
        <taxon>Pezizomycotina</taxon>
        <taxon>Dothideomycetes</taxon>
        <taxon>Dothideomycetidae</taxon>
        <taxon>Dothideales</taxon>
        <taxon>Saccotheciaceae</taxon>
        <taxon>Aureobasidium</taxon>
    </lineage>
</organism>
<feature type="region of interest" description="Disordered" evidence="2">
    <location>
        <begin position="166"/>
        <end position="239"/>
    </location>
</feature>
<evidence type="ECO:0000256" key="2">
    <source>
        <dbReference type="SAM" id="MobiDB-lite"/>
    </source>
</evidence>
<reference evidence="3 4" key="1">
    <citation type="journal article" date="2014" name="BMC Genomics">
        <title>Genome sequencing of four Aureobasidium pullulans varieties: biotechnological potential, stress tolerance, and description of new species.</title>
        <authorList>
            <person name="Gostin Ar C."/>
            <person name="Ohm R.A."/>
            <person name="Kogej T."/>
            <person name="Sonjak S."/>
            <person name="Turk M."/>
            <person name="Zajc J."/>
            <person name="Zalar P."/>
            <person name="Grube M."/>
            <person name="Sun H."/>
            <person name="Han J."/>
            <person name="Sharma A."/>
            <person name="Chiniquy J."/>
            <person name="Ngan C.Y."/>
            <person name="Lipzen A."/>
            <person name="Barry K."/>
            <person name="Grigoriev I.V."/>
            <person name="Gunde-Cimerman N."/>
        </authorList>
    </citation>
    <scope>NUCLEOTIDE SEQUENCE [LARGE SCALE GENOMIC DNA]</scope>
    <source>
        <strain evidence="3 4">CBS 110374</strain>
    </source>
</reference>
<dbReference type="STRING" id="1043003.A0A074WT44"/>
<dbReference type="GeneID" id="63913606"/>
<feature type="coiled-coil region" evidence="1">
    <location>
        <begin position="253"/>
        <end position="285"/>
    </location>
</feature>
<dbReference type="EMBL" id="KL584826">
    <property type="protein sequence ID" value="KEQ65556.1"/>
    <property type="molecule type" value="Genomic_DNA"/>
</dbReference>
<proteinExistence type="predicted"/>
<keyword evidence="1" id="KW-0175">Coiled coil</keyword>
<evidence type="ECO:0000313" key="3">
    <source>
        <dbReference type="EMBL" id="KEQ65556.1"/>
    </source>
</evidence>
<sequence length="576" mass="66813">MDEPTTWEKLVQRTDCLRPFISPTDISIYDAVFPASTHPKIATIASLMNELYTLFIEMGYLPPTSVSFAPHNTCPISLKHAALFGLEKQVVDLLQMLPCYDGTGPNWNFGSDQGEFLYGGEFDNDLRGEDKELSWWRKCSDPCYFTDVGWKGARAIGWDLKCKDVDEEGGEMEEEEEEEEEEKDWLMIDEPEDDDLEDADWGETTDGNQDTDDEEATDDDETTDDEEMTDAPSSDEEEIEAEELLTLQQDTILANAALEEEEAEFAAAKAKKEEEEKAYRKLLEEDPRNERLLLYMRPWHVTLNSIGNHGTILFVNTHNFTISQTCFGNVCDFRHNAIPYLRSMINNFRTLQWIPGGLYSPDHDKERFTAYESLYLEAGWPDTFDRDKFERSRENYETELRQRYIGQQPLRALSEHVSKMRSREINKLRYQHTLEKLAALSPNADSDERKNLEQGIYRFGREFLPAHFEPISKDTLEGYKNNLNEMLKKGAAESLVKSQREVIAEIELEMQATSFEEKDWLFYELRRKQALTVDSKMKALFKCKLSWRGSSIDLLDVDLTPEIVKEMAREKYERNL</sequence>
<evidence type="ECO:0000313" key="4">
    <source>
        <dbReference type="Proteomes" id="UP000030672"/>
    </source>
</evidence>
<dbReference type="AlphaFoldDB" id="A0A074WT44"/>
<name>A0A074WT44_AURM1</name>